<keyword evidence="1" id="KW-0479">Metal-binding</keyword>
<dbReference type="Pfam" id="PF06220">
    <property type="entry name" value="zf-U1"/>
    <property type="match status" value="1"/>
</dbReference>
<dbReference type="InterPro" id="IPR036236">
    <property type="entry name" value="Znf_C2H2_sf"/>
</dbReference>
<dbReference type="Gene3D" id="3.30.160.60">
    <property type="entry name" value="Classic Zinc Finger"/>
    <property type="match status" value="1"/>
</dbReference>
<evidence type="ECO:0000256" key="1">
    <source>
        <dbReference type="ARBA" id="ARBA00022723"/>
    </source>
</evidence>
<sequence length="118" mass="13409">MGKRYYCDYCDKTMSCTMPIIKTHNSGLTHQKLVQEHYQKYKVETKHLAESVVTQLSFQDLYKSLQKERTCVEEAAGAALVDGSGVTHALPWAYSAELERCTELPSSIHKFKLEDFGS</sequence>
<reference evidence="5 6" key="1">
    <citation type="journal article" date="2015" name="Genome Biol. Evol.">
        <title>The genome of winter moth (Operophtera brumata) provides a genomic perspective on sexual dimorphism and phenology.</title>
        <authorList>
            <person name="Derks M.F."/>
            <person name="Smit S."/>
            <person name="Salis L."/>
            <person name="Schijlen E."/>
            <person name="Bossers A."/>
            <person name="Mateman C."/>
            <person name="Pijl A.S."/>
            <person name="de Ridder D."/>
            <person name="Groenen M.A."/>
            <person name="Visser M.E."/>
            <person name="Megens H.J."/>
        </authorList>
    </citation>
    <scope>NUCLEOTIDE SEQUENCE [LARGE SCALE GENOMIC DNA]</scope>
    <source>
        <strain evidence="5">WM2013NL</strain>
        <tissue evidence="5">Head and thorax</tissue>
    </source>
</reference>
<evidence type="ECO:0000313" key="6">
    <source>
        <dbReference type="Proteomes" id="UP000037510"/>
    </source>
</evidence>
<evidence type="ECO:0000256" key="2">
    <source>
        <dbReference type="ARBA" id="ARBA00022771"/>
    </source>
</evidence>
<feature type="non-terminal residue" evidence="5">
    <location>
        <position position="118"/>
    </location>
</feature>
<proteinExistence type="predicted"/>
<keyword evidence="6" id="KW-1185">Reference proteome</keyword>
<keyword evidence="2" id="KW-0863">Zinc-finger</keyword>
<name>A0A0L7KV87_OPEBR</name>
<dbReference type="InterPro" id="IPR013085">
    <property type="entry name" value="U1-CZ_Znf_C2H2"/>
</dbReference>
<evidence type="ECO:0000259" key="4">
    <source>
        <dbReference type="Pfam" id="PF06220"/>
    </source>
</evidence>
<evidence type="ECO:0000313" key="5">
    <source>
        <dbReference type="EMBL" id="KOB66944.1"/>
    </source>
</evidence>
<dbReference type="GO" id="GO:0008270">
    <property type="term" value="F:zinc ion binding"/>
    <property type="evidence" value="ECO:0007669"/>
    <property type="project" value="UniProtKB-KW"/>
</dbReference>
<evidence type="ECO:0000256" key="3">
    <source>
        <dbReference type="ARBA" id="ARBA00022833"/>
    </source>
</evidence>
<dbReference type="AlphaFoldDB" id="A0A0L7KV87"/>
<protein>
    <submittedName>
        <fullName evidence="5">Zinc finger matrin-type protein 5</fullName>
    </submittedName>
</protein>
<dbReference type="Proteomes" id="UP000037510">
    <property type="component" value="Unassembled WGS sequence"/>
</dbReference>
<organism evidence="5 6">
    <name type="scientific">Operophtera brumata</name>
    <name type="common">Winter moth</name>
    <name type="synonym">Phalaena brumata</name>
    <dbReference type="NCBI Taxonomy" id="104452"/>
    <lineage>
        <taxon>Eukaryota</taxon>
        <taxon>Metazoa</taxon>
        <taxon>Ecdysozoa</taxon>
        <taxon>Arthropoda</taxon>
        <taxon>Hexapoda</taxon>
        <taxon>Insecta</taxon>
        <taxon>Pterygota</taxon>
        <taxon>Neoptera</taxon>
        <taxon>Endopterygota</taxon>
        <taxon>Lepidoptera</taxon>
        <taxon>Glossata</taxon>
        <taxon>Ditrysia</taxon>
        <taxon>Geometroidea</taxon>
        <taxon>Geometridae</taxon>
        <taxon>Larentiinae</taxon>
        <taxon>Operophtera</taxon>
    </lineage>
</organism>
<dbReference type="SUPFAM" id="SSF57667">
    <property type="entry name" value="beta-beta-alpha zinc fingers"/>
    <property type="match status" value="1"/>
</dbReference>
<accession>A0A0L7KV87</accession>
<dbReference type="EMBL" id="JTDY01005492">
    <property type="protein sequence ID" value="KOB66944.1"/>
    <property type="molecule type" value="Genomic_DNA"/>
</dbReference>
<keyword evidence="3" id="KW-0862">Zinc</keyword>
<gene>
    <name evidence="5" type="ORF">OBRU01_15416</name>
</gene>
<feature type="domain" description="U1-C C2H2-type zinc finger" evidence="4">
    <location>
        <begin position="3"/>
        <end position="38"/>
    </location>
</feature>
<comment type="caution">
    <text evidence="5">The sequence shown here is derived from an EMBL/GenBank/DDBJ whole genome shotgun (WGS) entry which is preliminary data.</text>
</comment>